<dbReference type="AlphaFoldDB" id="A0A7W9IMA5"/>
<dbReference type="Gene3D" id="2.60.120.560">
    <property type="entry name" value="Exo-inulinase, domain 1"/>
    <property type="match status" value="1"/>
</dbReference>
<evidence type="ECO:0000313" key="2">
    <source>
        <dbReference type="Proteomes" id="UP000540685"/>
    </source>
</evidence>
<protein>
    <submittedName>
        <fullName evidence="1">Uncharacterized protein</fullName>
    </submittedName>
</protein>
<evidence type="ECO:0000313" key="1">
    <source>
        <dbReference type="EMBL" id="MBB5823307.1"/>
    </source>
</evidence>
<keyword evidence="2" id="KW-1185">Reference proteome</keyword>
<gene>
    <name evidence="1" type="ORF">F4562_006369</name>
</gene>
<dbReference type="RefSeq" id="WP_184540370.1">
    <property type="nucleotide sequence ID" value="NZ_JACHMP010000001.1"/>
</dbReference>
<accession>A0A7W9IMA5</accession>
<name>A0A7W9IMA5_9ACTN</name>
<comment type="caution">
    <text evidence="1">The sequence shown here is derived from an EMBL/GenBank/DDBJ whole genome shotgun (WGS) entry which is preliminary data.</text>
</comment>
<organism evidence="1 2">
    <name type="scientific">Streptosporangium becharense</name>
    <dbReference type="NCBI Taxonomy" id="1816182"/>
    <lineage>
        <taxon>Bacteria</taxon>
        <taxon>Bacillati</taxon>
        <taxon>Actinomycetota</taxon>
        <taxon>Actinomycetes</taxon>
        <taxon>Streptosporangiales</taxon>
        <taxon>Streptosporangiaceae</taxon>
        <taxon>Streptosporangium</taxon>
    </lineage>
</organism>
<dbReference type="EMBL" id="JACHMP010000001">
    <property type="protein sequence ID" value="MBB5823307.1"/>
    <property type="molecule type" value="Genomic_DNA"/>
</dbReference>
<proteinExistence type="predicted"/>
<dbReference type="Proteomes" id="UP000540685">
    <property type="component" value="Unassembled WGS sequence"/>
</dbReference>
<sequence>MRWRTFTSTGSPAGDALTFAVDGVQEPTAVDGGHTGGKITVATYNATASFDDVHVTAGW</sequence>
<reference evidence="1 2" key="1">
    <citation type="submission" date="2020-08" db="EMBL/GenBank/DDBJ databases">
        <title>Sequencing the genomes of 1000 actinobacteria strains.</title>
        <authorList>
            <person name="Klenk H.-P."/>
        </authorList>
    </citation>
    <scope>NUCLEOTIDE SEQUENCE [LARGE SCALE GENOMIC DNA]</scope>
    <source>
        <strain evidence="1 2">DSM 46887</strain>
    </source>
</reference>